<keyword evidence="1" id="KW-0472">Membrane</keyword>
<dbReference type="InterPro" id="IPR045584">
    <property type="entry name" value="Pilin-like"/>
</dbReference>
<evidence type="ECO:0008006" key="4">
    <source>
        <dbReference type="Google" id="ProtNLM"/>
    </source>
</evidence>
<keyword evidence="1" id="KW-0812">Transmembrane</keyword>
<dbReference type="Proteomes" id="UP000179183">
    <property type="component" value="Unassembled WGS sequence"/>
</dbReference>
<proteinExistence type="predicted"/>
<dbReference type="AlphaFoldDB" id="A0A1G2I027"/>
<evidence type="ECO:0000256" key="1">
    <source>
        <dbReference type="SAM" id="Phobius"/>
    </source>
</evidence>
<dbReference type="Gene3D" id="3.30.700.10">
    <property type="entry name" value="Glycoprotein, Type 4 Pilin"/>
    <property type="match status" value="1"/>
</dbReference>
<accession>A0A1G2I027</accession>
<feature type="transmembrane region" description="Helical" evidence="1">
    <location>
        <begin position="20"/>
        <end position="41"/>
    </location>
</feature>
<evidence type="ECO:0000313" key="2">
    <source>
        <dbReference type="EMBL" id="OGZ67428.1"/>
    </source>
</evidence>
<protein>
    <recommendedName>
        <fullName evidence="4">General secretion pathway GspH domain-containing protein</fullName>
    </recommendedName>
</protein>
<dbReference type="NCBIfam" id="TIGR02532">
    <property type="entry name" value="IV_pilin_GFxxxE"/>
    <property type="match status" value="1"/>
</dbReference>
<reference evidence="2 3" key="1">
    <citation type="journal article" date="2016" name="Nat. Commun.">
        <title>Thousands of microbial genomes shed light on interconnected biogeochemical processes in an aquifer system.</title>
        <authorList>
            <person name="Anantharaman K."/>
            <person name="Brown C.T."/>
            <person name="Hug L.A."/>
            <person name="Sharon I."/>
            <person name="Castelle C.J."/>
            <person name="Probst A.J."/>
            <person name="Thomas B.C."/>
            <person name="Singh A."/>
            <person name="Wilkins M.J."/>
            <person name="Karaoz U."/>
            <person name="Brodie E.L."/>
            <person name="Williams K.H."/>
            <person name="Hubbard S.S."/>
            <person name="Banfield J.F."/>
        </authorList>
    </citation>
    <scope>NUCLEOTIDE SEQUENCE [LARGE SCALE GENOMIC DNA]</scope>
</reference>
<keyword evidence="1" id="KW-1133">Transmembrane helix</keyword>
<organism evidence="2 3">
    <name type="scientific">Candidatus Staskawiczbacteria bacterium RIFCSPHIGHO2_02_FULL_33_16</name>
    <dbReference type="NCBI Taxonomy" id="1802204"/>
    <lineage>
        <taxon>Bacteria</taxon>
        <taxon>Candidatus Staskawicziibacteriota</taxon>
    </lineage>
</organism>
<dbReference type="Pfam" id="PF07963">
    <property type="entry name" value="N_methyl"/>
    <property type="match status" value="1"/>
</dbReference>
<dbReference type="InterPro" id="IPR012902">
    <property type="entry name" value="N_methyl_site"/>
</dbReference>
<name>A0A1G2I027_9BACT</name>
<gene>
    <name evidence="2" type="ORF">A3D34_02190</name>
</gene>
<evidence type="ECO:0000313" key="3">
    <source>
        <dbReference type="Proteomes" id="UP000179183"/>
    </source>
</evidence>
<comment type="caution">
    <text evidence="2">The sequence shown here is derived from an EMBL/GenBank/DDBJ whole genome shotgun (WGS) entry which is preliminary data.</text>
</comment>
<dbReference type="SUPFAM" id="SSF54523">
    <property type="entry name" value="Pili subunits"/>
    <property type="match status" value="1"/>
</dbReference>
<dbReference type="EMBL" id="MHOQ01000005">
    <property type="protein sequence ID" value="OGZ67428.1"/>
    <property type="molecule type" value="Genomic_DNA"/>
</dbReference>
<sequence>MLFLDIKKCFKYESRAGFTVIELLVVIAIITVLPAIVISNFPQIQKQFAISRAVYKFSQDIRSVQDMALSSLPYKDQFGESKEVSGYGIYVDINVLGNKKYILYADNNDNQASNKEYDELDYIVSEIDFSLTESEILMKEINNVYNNSVSINFNPPNPDTTITELNQGANKVDIVFAVGSDLTRTRTVSINTAGLIEVK</sequence>